<proteinExistence type="predicted"/>
<name>A0A8H6VWF1_9AGAR</name>
<dbReference type="GO" id="GO:0000981">
    <property type="term" value="F:DNA-binding transcription factor activity, RNA polymerase II-specific"/>
    <property type="evidence" value="ECO:0007669"/>
    <property type="project" value="InterPro"/>
</dbReference>
<dbReference type="SUPFAM" id="SSF57701">
    <property type="entry name" value="Zn2/Cys6 DNA-binding domain"/>
    <property type="match status" value="1"/>
</dbReference>
<dbReference type="GO" id="GO:0006351">
    <property type="term" value="P:DNA-templated transcription"/>
    <property type="evidence" value="ECO:0007669"/>
    <property type="project" value="InterPro"/>
</dbReference>
<evidence type="ECO:0000256" key="5">
    <source>
        <dbReference type="ARBA" id="ARBA00023163"/>
    </source>
</evidence>
<dbReference type="RefSeq" id="XP_037214069.1">
    <property type="nucleotide sequence ID" value="XM_037369571.1"/>
</dbReference>
<comment type="subcellular location">
    <subcellularLocation>
        <location evidence="1">Nucleus</location>
    </subcellularLocation>
</comment>
<dbReference type="CDD" id="cd12148">
    <property type="entry name" value="fungal_TF_MHR"/>
    <property type="match status" value="1"/>
</dbReference>
<evidence type="ECO:0000256" key="6">
    <source>
        <dbReference type="ARBA" id="ARBA00023242"/>
    </source>
</evidence>
<dbReference type="InterPro" id="IPR001138">
    <property type="entry name" value="Zn2Cys6_DnaBD"/>
</dbReference>
<evidence type="ECO:0000313" key="11">
    <source>
        <dbReference type="Proteomes" id="UP000636479"/>
    </source>
</evidence>
<keyword evidence="5" id="KW-0804">Transcription</keyword>
<evidence type="ECO:0000256" key="4">
    <source>
        <dbReference type="ARBA" id="ARBA00023125"/>
    </source>
</evidence>
<dbReference type="GO" id="GO:0008270">
    <property type="term" value="F:zinc ion binding"/>
    <property type="evidence" value="ECO:0007669"/>
    <property type="project" value="InterPro"/>
</dbReference>
<dbReference type="GO" id="GO:0005634">
    <property type="term" value="C:nucleus"/>
    <property type="evidence" value="ECO:0007669"/>
    <property type="project" value="UniProtKB-SubCell"/>
</dbReference>
<evidence type="ECO:0000259" key="8">
    <source>
        <dbReference type="SMART" id="SM00066"/>
    </source>
</evidence>
<feature type="region of interest" description="Disordered" evidence="7">
    <location>
        <begin position="717"/>
        <end position="752"/>
    </location>
</feature>
<evidence type="ECO:0000256" key="7">
    <source>
        <dbReference type="SAM" id="MobiDB-lite"/>
    </source>
</evidence>
<feature type="region of interest" description="Disordered" evidence="7">
    <location>
        <begin position="221"/>
        <end position="254"/>
    </location>
</feature>
<dbReference type="GeneID" id="59352087"/>
<dbReference type="GO" id="GO:0000976">
    <property type="term" value="F:transcription cis-regulatory region binding"/>
    <property type="evidence" value="ECO:0007669"/>
    <property type="project" value="TreeGrafter"/>
</dbReference>
<reference evidence="10" key="1">
    <citation type="submission" date="2020-05" db="EMBL/GenBank/DDBJ databases">
        <title>Mycena genomes resolve the evolution of fungal bioluminescence.</title>
        <authorList>
            <person name="Tsai I.J."/>
        </authorList>
    </citation>
    <scope>NUCLEOTIDE SEQUENCE</scope>
    <source>
        <strain evidence="10">171206Taipei</strain>
    </source>
</reference>
<feature type="domain" description="Zn(2)-C6 fungal-type" evidence="8">
    <location>
        <begin position="107"/>
        <end position="158"/>
    </location>
</feature>
<dbReference type="SMART" id="SM00066">
    <property type="entry name" value="GAL4"/>
    <property type="match status" value="1"/>
</dbReference>
<dbReference type="EMBL" id="JACAZF010000014">
    <property type="protein sequence ID" value="KAF7290709.1"/>
    <property type="molecule type" value="Genomic_DNA"/>
</dbReference>
<evidence type="ECO:0000313" key="10">
    <source>
        <dbReference type="EMBL" id="KAF7290709.1"/>
    </source>
</evidence>
<evidence type="ECO:0000256" key="3">
    <source>
        <dbReference type="ARBA" id="ARBA00023015"/>
    </source>
</evidence>
<accession>A0A8H6VWF1</accession>
<keyword evidence="3" id="KW-0805">Transcription regulation</keyword>
<dbReference type="OrthoDB" id="39175at2759"/>
<comment type="caution">
    <text evidence="10">The sequence shown here is derived from an EMBL/GenBank/DDBJ whole genome shotgun (WGS) entry which is preliminary data.</text>
</comment>
<protein>
    <recommendedName>
        <fullName evidence="12">Zn(2)-C6 fungal-type domain-containing protein</fullName>
    </recommendedName>
</protein>
<dbReference type="CDD" id="cd00067">
    <property type="entry name" value="GAL4"/>
    <property type="match status" value="1"/>
</dbReference>
<evidence type="ECO:0000259" key="9">
    <source>
        <dbReference type="SMART" id="SM00906"/>
    </source>
</evidence>
<feature type="domain" description="Xylanolytic transcriptional activator regulatory" evidence="9">
    <location>
        <begin position="437"/>
        <end position="513"/>
    </location>
</feature>
<dbReference type="AlphaFoldDB" id="A0A8H6VWF1"/>
<dbReference type="SMART" id="SM00906">
    <property type="entry name" value="Fungal_trans"/>
    <property type="match status" value="1"/>
</dbReference>
<evidence type="ECO:0008006" key="12">
    <source>
        <dbReference type="Google" id="ProtNLM"/>
    </source>
</evidence>
<gene>
    <name evidence="10" type="ORF">MIND_01311600</name>
</gene>
<dbReference type="InterPro" id="IPR051089">
    <property type="entry name" value="prtT"/>
</dbReference>
<dbReference type="PANTHER" id="PTHR31845:SF19">
    <property type="entry name" value="TRANSCRIPTION FACTOR DOMAIN-CONTAINING PROTEIN"/>
    <property type="match status" value="1"/>
</dbReference>
<keyword evidence="11" id="KW-1185">Reference proteome</keyword>
<organism evidence="10 11">
    <name type="scientific">Mycena indigotica</name>
    <dbReference type="NCBI Taxonomy" id="2126181"/>
    <lineage>
        <taxon>Eukaryota</taxon>
        <taxon>Fungi</taxon>
        <taxon>Dikarya</taxon>
        <taxon>Basidiomycota</taxon>
        <taxon>Agaricomycotina</taxon>
        <taxon>Agaricomycetes</taxon>
        <taxon>Agaricomycetidae</taxon>
        <taxon>Agaricales</taxon>
        <taxon>Marasmiineae</taxon>
        <taxon>Mycenaceae</taxon>
        <taxon>Mycena</taxon>
    </lineage>
</organism>
<keyword evidence="4" id="KW-0238">DNA-binding</keyword>
<dbReference type="Proteomes" id="UP000636479">
    <property type="component" value="Unassembled WGS sequence"/>
</dbReference>
<evidence type="ECO:0000256" key="1">
    <source>
        <dbReference type="ARBA" id="ARBA00004123"/>
    </source>
</evidence>
<dbReference type="Gene3D" id="4.10.240.10">
    <property type="entry name" value="Zn(2)-C6 fungal-type DNA-binding domain"/>
    <property type="match status" value="1"/>
</dbReference>
<dbReference type="InterPro" id="IPR007219">
    <property type="entry name" value="XnlR_reg_dom"/>
</dbReference>
<keyword evidence="6" id="KW-0539">Nucleus</keyword>
<sequence length="861" mass="95265">MSHLHAFQSSTAYFHVDPRWQSAPPPTQERFEFAYPAPAASYGQLYPQYDQYAQYAPGPSYPPPSTGQPRGVGPPRKRQRTEDEVPQSAGYSEPEGDEGLRPQAGGAKLPGACGHCRKLKMKCEFATDADGETEDTCRRCQATGHVCMVERRNQRSAPNKTKYLMAQIRHKDEIIESLLKQIHNPYTATPMSIASFRMASSPSDANDVDVVTWLSQMKASIPPDAPSSTVLPQDDATLEGEETGGNEQTSISLPAPNAPVGLIAQLSLANKRRSKNNLRGADGQTGDAGTSDIVQGVASASYFTPGPTTDLKKRAQLIHQHSPPQILMHGLVTSEDVEKLFEIFYTHINPFINLLDPVLHTPQNTFGRCPFLYTVICAVSSRYSTEKAKIYAVAMHFAKQSAATALIDGWKSVELCQAYVLLSLFAAPTGKWEEDRSWMYAGLAVRLATDLNLDQVPNSKPAADETAEREQLNRTRVWLICFNLDRSLATQFGKSATIRDEDISRHQTDNWYAKSIYNSPYDIHLCCFTGLMHLVTRFYEALNQRGDLLAVTMNHDDDLTRFAEEWDERLQHASDMSDPTCALRRKLLSFRVAYSRLLMYSFGLQHTYSANRIFLSKCLESAKDVLRVMVDDLSPTGFLRYAPDEHFTIAAFACACIFRLFRPEHARWLSVDEENRAIDLVTGLIQTLGSPETALDDRHVPKQYARFLASVLARRRRDGPASGHTPVQPPPTQLQQQQTPTPPSSATSSEYGTLSNAFSNFSSAAQSSQHVGGYTAGGGRVYSDVPSQSALEETLLDLQQLLPGEEQLFAAALQNTNWGLMDQTAWLDSSSYSPSSDGSSGLQSPYHAPLAGLQPLAQFAR</sequence>
<keyword evidence="2" id="KW-0479">Metal-binding</keyword>
<dbReference type="InterPro" id="IPR036864">
    <property type="entry name" value="Zn2-C6_fun-type_DNA-bd_sf"/>
</dbReference>
<feature type="region of interest" description="Disordered" evidence="7">
    <location>
        <begin position="53"/>
        <end position="104"/>
    </location>
</feature>
<dbReference type="Pfam" id="PF04082">
    <property type="entry name" value="Fungal_trans"/>
    <property type="match status" value="1"/>
</dbReference>
<dbReference type="PANTHER" id="PTHR31845">
    <property type="entry name" value="FINGER DOMAIN PROTEIN, PUTATIVE-RELATED"/>
    <property type="match status" value="1"/>
</dbReference>
<evidence type="ECO:0000256" key="2">
    <source>
        <dbReference type="ARBA" id="ARBA00022723"/>
    </source>
</evidence>